<accession>A0A2A6LYK4</accession>
<organism evidence="1 2">
    <name type="scientific">Rhizobium fredii</name>
    <name type="common">Sinorhizobium fredii</name>
    <dbReference type="NCBI Taxonomy" id="380"/>
    <lineage>
        <taxon>Bacteria</taxon>
        <taxon>Pseudomonadati</taxon>
        <taxon>Pseudomonadota</taxon>
        <taxon>Alphaproteobacteria</taxon>
        <taxon>Hyphomicrobiales</taxon>
        <taxon>Rhizobiaceae</taxon>
        <taxon>Sinorhizobium/Ensifer group</taxon>
        <taxon>Sinorhizobium</taxon>
    </lineage>
</organism>
<reference evidence="1 2" key="1">
    <citation type="submission" date="2017-09" db="EMBL/GenBank/DDBJ databases">
        <title>Comparative genomics of rhizobia isolated from Phaseolus vulgaris in China.</title>
        <authorList>
            <person name="Tong W."/>
        </authorList>
    </citation>
    <scope>NUCLEOTIDE SEQUENCE [LARGE SCALE GENOMIC DNA]</scope>
    <source>
        <strain evidence="1 2">PCH1</strain>
    </source>
</reference>
<protein>
    <submittedName>
        <fullName evidence="1">Uncharacterized protein</fullName>
    </submittedName>
</protein>
<evidence type="ECO:0000313" key="2">
    <source>
        <dbReference type="Proteomes" id="UP000220353"/>
    </source>
</evidence>
<proteinExistence type="predicted"/>
<comment type="caution">
    <text evidence="1">The sequence shown here is derived from an EMBL/GenBank/DDBJ whole genome shotgun (WGS) entry which is preliminary data.</text>
</comment>
<name>A0A2A6LYK4_RHIFR</name>
<dbReference type="Proteomes" id="UP000220353">
    <property type="component" value="Unassembled WGS sequence"/>
</dbReference>
<dbReference type="RefSeq" id="WP_097586863.1">
    <property type="nucleotide sequence ID" value="NZ_NWTC01000008.1"/>
</dbReference>
<dbReference type="AlphaFoldDB" id="A0A2A6LYK4"/>
<dbReference type="EMBL" id="NWTC01000008">
    <property type="protein sequence ID" value="PDT47465.1"/>
    <property type="molecule type" value="Genomic_DNA"/>
</dbReference>
<sequence>MASSDALQKIHDAARWLAEQAEARPNVINLLRQKFDITAVQAAQACTMANQYRSSGGHSG</sequence>
<gene>
    <name evidence="1" type="ORF">CO661_12040</name>
</gene>
<evidence type="ECO:0000313" key="1">
    <source>
        <dbReference type="EMBL" id="PDT47465.1"/>
    </source>
</evidence>